<feature type="modified residue" description="4-aspartylphosphate" evidence="2">
    <location>
        <position position="58"/>
    </location>
</feature>
<evidence type="ECO:0000259" key="3">
    <source>
        <dbReference type="PROSITE" id="PS50110"/>
    </source>
</evidence>
<dbReference type="Proteomes" id="UP000176639">
    <property type="component" value="Unassembled WGS sequence"/>
</dbReference>
<evidence type="ECO:0000256" key="1">
    <source>
        <dbReference type="ARBA" id="ARBA00022553"/>
    </source>
</evidence>
<dbReference type="SUPFAM" id="SSF52172">
    <property type="entry name" value="CheY-like"/>
    <property type="match status" value="1"/>
</dbReference>
<feature type="domain" description="Response regulatory" evidence="3">
    <location>
        <begin position="8"/>
        <end position="127"/>
    </location>
</feature>
<dbReference type="InterPro" id="IPR001789">
    <property type="entry name" value="Sig_transdc_resp-reg_receiver"/>
</dbReference>
<evidence type="ECO:0000256" key="2">
    <source>
        <dbReference type="PROSITE-ProRule" id="PRU00169"/>
    </source>
</evidence>
<dbReference type="PROSITE" id="PS50110">
    <property type="entry name" value="RESPONSE_REGULATORY"/>
    <property type="match status" value="1"/>
</dbReference>
<protein>
    <recommendedName>
        <fullName evidence="3">Response regulatory domain-containing protein</fullName>
    </recommendedName>
</protein>
<dbReference type="PANTHER" id="PTHR44591:SF3">
    <property type="entry name" value="RESPONSE REGULATORY DOMAIN-CONTAINING PROTEIN"/>
    <property type="match status" value="1"/>
</dbReference>
<evidence type="ECO:0000313" key="4">
    <source>
        <dbReference type="EMBL" id="OGD23220.1"/>
    </source>
</evidence>
<organism evidence="4 5">
    <name type="scientific">Candidatus Azambacteria bacterium RBG_16_47_10</name>
    <dbReference type="NCBI Taxonomy" id="1797292"/>
    <lineage>
        <taxon>Bacteria</taxon>
        <taxon>Candidatus Azamiibacteriota</taxon>
    </lineage>
</organism>
<comment type="caution">
    <text evidence="4">The sequence shown here is derived from an EMBL/GenBank/DDBJ whole genome shotgun (WGS) entry which is preliminary data.</text>
</comment>
<keyword evidence="1 2" id="KW-0597">Phosphoprotein</keyword>
<name>A0A1F5AXW5_9BACT</name>
<gene>
    <name evidence="4" type="ORF">A2Z10_03750</name>
</gene>
<dbReference type="Pfam" id="PF00072">
    <property type="entry name" value="Response_reg"/>
    <property type="match status" value="1"/>
</dbReference>
<accession>A0A1F5AXW5</accession>
<dbReference type="GO" id="GO:0000160">
    <property type="term" value="P:phosphorelay signal transduction system"/>
    <property type="evidence" value="ECO:0007669"/>
    <property type="project" value="InterPro"/>
</dbReference>
<dbReference type="Gene3D" id="3.40.50.2300">
    <property type="match status" value="1"/>
</dbReference>
<dbReference type="AlphaFoldDB" id="A0A1F5AXW5"/>
<dbReference type="InterPro" id="IPR050595">
    <property type="entry name" value="Bact_response_regulator"/>
</dbReference>
<dbReference type="InterPro" id="IPR011006">
    <property type="entry name" value="CheY-like_superfamily"/>
</dbReference>
<sequence length="133" mass="15321">MNEHEKKTVLVIEDERPLLEAIKIKLELSGFDVVTAVSPKQGLNMLRDIPRIDAVWLDHYLSVSESGLDFLMEVKKSDEWKHIPVFAVTNTASAEHKYSYLELGVAKYYVKADMRLEDIAKDIREFLEQPTNN</sequence>
<evidence type="ECO:0000313" key="5">
    <source>
        <dbReference type="Proteomes" id="UP000176639"/>
    </source>
</evidence>
<dbReference type="SMART" id="SM00448">
    <property type="entry name" value="REC"/>
    <property type="match status" value="1"/>
</dbReference>
<reference evidence="4 5" key="1">
    <citation type="journal article" date="2016" name="Nat. Commun.">
        <title>Thousands of microbial genomes shed light on interconnected biogeochemical processes in an aquifer system.</title>
        <authorList>
            <person name="Anantharaman K."/>
            <person name="Brown C.T."/>
            <person name="Hug L.A."/>
            <person name="Sharon I."/>
            <person name="Castelle C.J."/>
            <person name="Probst A.J."/>
            <person name="Thomas B.C."/>
            <person name="Singh A."/>
            <person name="Wilkins M.J."/>
            <person name="Karaoz U."/>
            <person name="Brodie E.L."/>
            <person name="Williams K.H."/>
            <person name="Hubbard S.S."/>
            <person name="Banfield J.F."/>
        </authorList>
    </citation>
    <scope>NUCLEOTIDE SEQUENCE [LARGE SCALE GENOMIC DNA]</scope>
</reference>
<dbReference type="PANTHER" id="PTHR44591">
    <property type="entry name" value="STRESS RESPONSE REGULATOR PROTEIN 1"/>
    <property type="match status" value="1"/>
</dbReference>
<dbReference type="EMBL" id="MEYI01000048">
    <property type="protein sequence ID" value="OGD23220.1"/>
    <property type="molecule type" value="Genomic_DNA"/>
</dbReference>
<proteinExistence type="predicted"/>